<dbReference type="Pfam" id="PF20506">
    <property type="entry name" value="DUF6732"/>
    <property type="match status" value="1"/>
</dbReference>
<feature type="compositionally biased region" description="Basic and acidic residues" evidence="1">
    <location>
        <begin position="55"/>
        <end position="71"/>
    </location>
</feature>
<evidence type="ECO:0000256" key="1">
    <source>
        <dbReference type="SAM" id="MobiDB-lite"/>
    </source>
</evidence>
<keyword evidence="3" id="KW-0732">Signal</keyword>
<feature type="chain" id="PRO_5010158001" evidence="3">
    <location>
        <begin position="19"/>
        <end position="71"/>
    </location>
</feature>
<evidence type="ECO:0000313" key="4">
    <source>
        <dbReference type="EMBL" id="SDF70320.1"/>
    </source>
</evidence>
<dbReference type="EMBL" id="FNBL01000006">
    <property type="protein sequence ID" value="SDF70320.1"/>
    <property type="molecule type" value="Genomic_DNA"/>
</dbReference>
<dbReference type="InterPro" id="IPR046619">
    <property type="entry name" value="DUF6732"/>
</dbReference>
<reference evidence="4 5" key="1">
    <citation type="submission" date="2016-10" db="EMBL/GenBank/DDBJ databases">
        <authorList>
            <person name="de Groot N.N."/>
        </authorList>
    </citation>
    <scope>NUCLEOTIDE SEQUENCE [LARGE SCALE GENOMIC DNA]</scope>
    <source>
        <strain evidence="4 5">DSM 27375</strain>
    </source>
</reference>
<name>A0A1G7NAI8_9RHOB</name>
<evidence type="ECO:0000256" key="3">
    <source>
        <dbReference type="SAM" id="SignalP"/>
    </source>
</evidence>
<dbReference type="RefSeq" id="WP_074645348.1">
    <property type="nucleotide sequence ID" value="NZ_FNBL01000006.1"/>
</dbReference>
<dbReference type="AlphaFoldDB" id="A0A1G7NAI8"/>
<gene>
    <name evidence="4" type="ORF">SAMN04488117_106199</name>
</gene>
<feature type="region of interest" description="Disordered" evidence="1">
    <location>
        <begin position="52"/>
        <end position="71"/>
    </location>
</feature>
<feature type="signal peptide" evidence="3">
    <location>
        <begin position="1"/>
        <end position="18"/>
    </location>
</feature>
<dbReference type="OrthoDB" id="7875081at2"/>
<dbReference type="Proteomes" id="UP000182284">
    <property type="component" value="Unassembled WGS sequence"/>
</dbReference>
<feature type="transmembrane region" description="Helical" evidence="2">
    <location>
        <begin position="33"/>
        <end position="50"/>
    </location>
</feature>
<keyword evidence="2" id="KW-0472">Membrane</keyword>
<keyword evidence="2" id="KW-0812">Transmembrane</keyword>
<evidence type="ECO:0000256" key="2">
    <source>
        <dbReference type="SAM" id="Phobius"/>
    </source>
</evidence>
<proteinExistence type="predicted"/>
<sequence>MFRAMTLTLTFFATPVLAHPGHLAEAAGHNHWLAGVLIGGAIAAAIWGAIKGKKQKPEPAEPEHEAEPQEA</sequence>
<protein>
    <submittedName>
        <fullName evidence="4">Uncharacterized protein</fullName>
    </submittedName>
</protein>
<accession>A0A1G7NAI8</accession>
<evidence type="ECO:0000313" key="5">
    <source>
        <dbReference type="Proteomes" id="UP000182284"/>
    </source>
</evidence>
<organism evidence="4 5">
    <name type="scientific">Celeribacter baekdonensis</name>
    <dbReference type="NCBI Taxonomy" id="875171"/>
    <lineage>
        <taxon>Bacteria</taxon>
        <taxon>Pseudomonadati</taxon>
        <taxon>Pseudomonadota</taxon>
        <taxon>Alphaproteobacteria</taxon>
        <taxon>Rhodobacterales</taxon>
        <taxon>Roseobacteraceae</taxon>
        <taxon>Celeribacter</taxon>
    </lineage>
</organism>
<keyword evidence="2" id="KW-1133">Transmembrane helix</keyword>